<evidence type="ECO:0000313" key="1">
    <source>
        <dbReference type="EMBL" id="KKL15573.1"/>
    </source>
</evidence>
<protein>
    <submittedName>
        <fullName evidence="1">Uncharacterized protein</fullName>
    </submittedName>
</protein>
<dbReference type="EMBL" id="LAZR01040016">
    <property type="protein sequence ID" value="KKL15573.1"/>
    <property type="molecule type" value="Genomic_DNA"/>
</dbReference>
<reference evidence="1" key="1">
    <citation type="journal article" date="2015" name="Nature">
        <title>Complex archaea that bridge the gap between prokaryotes and eukaryotes.</title>
        <authorList>
            <person name="Spang A."/>
            <person name="Saw J.H."/>
            <person name="Jorgensen S.L."/>
            <person name="Zaremba-Niedzwiedzka K."/>
            <person name="Martijn J."/>
            <person name="Lind A.E."/>
            <person name="van Eijk R."/>
            <person name="Schleper C."/>
            <person name="Guy L."/>
            <person name="Ettema T.J."/>
        </authorList>
    </citation>
    <scope>NUCLEOTIDE SEQUENCE</scope>
</reference>
<dbReference type="AlphaFoldDB" id="A0A0F9DUL6"/>
<proteinExistence type="predicted"/>
<comment type="caution">
    <text evidence="1">The sequence shown here is derived from an EMBL/GenBank/DDBJ whole genome shotgun (WGS) entry which is preliminary data.</text>
</comment>
<name>A0A0F9DUL6_9ZZZZ</name>
<gene>
    <name evidence="1" type="ORF">LCGC14_2504270</name>
</gene>
<organism evidence="1">
    <name type="scientific">marine sediment metagenome</name>
    <dbReference type="NCBI Taxonomy" id="412755"/>
    <lineage>
        <taxon>unclassified sequences</taxon>
        <taxon>metagenomes</taxon>
        <taxon>ecological metagenomes</taxon>
    </lineage>
</organism>
<sequence length="60" mass="6791">MLTTVSQFIADQREPIESAIKSVTDEAKNIEIDGRINLNTVDMEDVKDIASSFFNKDKEE</sequence>
<accession>A0A0F9DUL6</accession>